<keyword evidence="3 7" id="KW-0479">Metal-binding</keyword>
<comment type="cofactor">
    <cofactor evidence="7">
        <name>heme</name>
        <dbReference type="ChEBI" id="CHEBI:30413"/>
    </cofactor>
</comment>
<dbReference type="InterPro" id="IPR017972">
    <property type="entry name" value="Cyt_P450_CS"/>
</dbReference>
<feature type="binding site" description="axial binding residue" evidence="7">
    <location>
        <position position="395"/>
    </location>
    <ligand>
        <name>heme</name>
        <dbReference type="ChEBI" id="CHEBI:30413"/>
    </ligand>
    <ligandPart>
        <name>Fe</name>
        <dbReference type="ChEBI" id="CHEBI:18248"/>
    </ligandPart>
</feature>
<evidence type="ECO:0000313" key="11">
    <source>
        <dbReference type="Proteomes" id="UP000185696"/>
    </source>
</evidence>
<dbReference type="Proteomes" id="UP000185696">
    <property type="component" value="Unassembled WGS sequence"/>
</dbReference>
<keyword evidence="4 8" id="KW-0560">Oxidoreductase</keyword>
<evidence type="ECO:0000256" key="2">
    <source>
        <dbReference type="ARBA" id="ARBA00022617"/>
    </source>
</evidence>
<evidence type="ECO:0000256" key="8">
    <source>
        <dbReference type="RuleBase" id="RU000461"/>
    </source>
</evidence>
<organism evidence="10 11">
    <name type="scientific">Actinophytocola xinjiangensis</name>
    <dbReference type="NCBI Taxonomy" id="485602"/>
    <lineage>
        <taxon>Bacteria</taxon>
        <taxon>Bacillati</taxon>
        <taxon>Actinomycetota</taxon>
        <taxon>Actinomycetes</taxon>
        <taxon>Pseudonocardiales</taxon>
        <taxon>Pseudonocardiaceae</taxon>
    </lineage>
</organism>
<dbReference type="GO" id="GO:0016705">
    <property type="term" value="F:oxidoreductase activity, acting on paired donors, with incorporation or reduction of molecular oxygen"/>
    <property type="evidence" value="ECO:0007669"/>
    <property type="project" value="InterPro"/>
</dbReference>
<comment type="similarity">
    <text evidence="1 8">Belongs to the cytochrome P450 family.</text>
</comment>
<dbReference type="GO" id="GO:0005506">
    <property type="term" value="F:iron ion binding"/>
    <property type="evidence" value="ECO:0007669"/>
    <property type="project" value="InterPro"/>
</dbReference>
<dbReference type="PRINTS" id="PR00465">
    <property type="entry name" value="EP450IV"/>
</dbReference>
<evidence type="ECO:0000256" key="1">
    <source>
        <dbReference type="ARBA" id="ARBA00010617"/>
    </source>
</evidence>
<evidence type="ECO:0000256" key="3">
    <source>
        <dbReference type="ARBA" id="ARBA00022723"/>
    </source>
</evidence>
<gene>
    <name evidence="10" type="ORF">BLA60_27615</name>
</gene>
<sequence>MESLKLTQRFQQDPISVFRDLAATYGEVVRFNLGGQTVYFLSGAETAAHVLVSKQENYGRVNYPSVDDMIGVALFTASGETWARSRSLAQPMFAARQLPNYADQLVQVAARTAQTWADGPLPREIGMVPAMREMALDGVSRALFGPDTSGHMDAMTAAIRTSETVTGKVLRSPLVLVLNQLPGVGPARAWRMQFRRRAKVQGAAREFDRIIDEIRAKREAQQDPGEDLLGQLLTSRDETTGEPLSRQKIRDEATGYLFAAQDTTGLTLSWLWYRLAAHPEAREKLEAEVDEVLGDRMPTAADADRLQWTRAVVSETLRLHPIVWALDRTAMADDEVQGYRIPAGSRVMVIPPVNHRDTKWWPDPDRFDPTRFLPGNDKGRPRTAYLPFGGGRRICIGMSFAMMEITLATAVLARRFRADLLPGAEVGTHLGVVMAPAGELPMTISAR</sequence>
<dbReference type="Pfam" id="PF00067">
    <property type="entry name" value="p450"/>
    <property type="match status" value="1"/>
</dbReference>
<name>A0A7Z1AW80_9PSEU</name>
<dbReference type="InterPro" id="IPR050196">
    <property type="entry name" value="Cytochrome_P450_Monoox"/>
</dbReference>
<dbReference type="GO" id="GO:0020037">
    <property type="term" value="F:heme binding"/>
    <property type="evidence" value="ECO:0007669"/>
    <property type="project" value="InterPro"/>
</dbReference>
<evidence type="ECO:0000256" key="9">
    <source>
        <dbReference type="SAM" id="MobiDB-lite"/>
    </source>
</evidence>
<dbReference type="PRINTS" id="PR00385">
    <property type="entry name" value="P450"/>
</dbReference>
<evidence type="ECO:0000256" key="6">
    <source>
        <dbReference type="ARBA" id="ARBA00023033"/>
    </source>
</evidence>
<evidence type="ECO:0000256" key="5">
    <source>
        <dbReference type="ARBA" id="ARBA00023004"/>
    </source>
</evidence>
<evidence type="ECO:0000256" key="7">
    <source>
        <dbReference type="PIRSR" id="PIRSR602403-1"/>
    </source>
</evidence>
<dbReference type="InterPro" id="IPR002403">
    <property type="entry name" value="Cyt_P450_E_grp-IV"/>
</dbReference>
<dbReference type="PANTHER" id="PTHR24291">
    <property type="entry name" value="CYTOCHROME P450 FAMILY 4"/>
    <property type="match status" value="1"/>
</dbReference>
<dbReference type="InterPro" id="IPR036396">
    <property type="entry name" value="Cyt_P450_sf"/>
</dbReference>
<proteinExistence type="inferred from homology"/>
<keyword evidence="2 7" id="KW-0349">Heme</keyword>
<accession>A0A7Z1AW80</accession>
<feature type="region of interest" description="Disordered" evidence="9">
    <location>
        <begin position="220"/>
        <end position="245"/>
    </location>
</feature>
<comment type="caution">
    <text evidence="10">The sequence shown here is derived from an EMBL/GenBank/DDBJ whole genome shotgun (WGS) entry which is preliminary data.</text>
</comment>
<evidence type="ECO:0008006" key="12">
    <source>
        <dbReference type="Google" id="ProtNLM"/>
    </source>
</evidence>
<dbReference type="AlphaFoldDB" id="A0A7Z1AW80"/>
<dbReference type="Gene3D" id="1.10.630.10">
    <property type="entry name" value="Cytochrome P450"/>
    <property type="match status" value="1"/>
</dbReference>
<dbReference type="PANTHER" id="PTHR24291:SF50">
    <property type="entry name" value="BIFUNCTIONAL ALBAFLAVENONE MONOOXYGENASE_TERPENE SYNTHASE"/>
    <property type="match status" value="1"/>
</dbReference>
<evidence type="ECO:0000256" key="4">
    <source>
        <dbReference type="ARBA" id="ARBA00023002"/>
    </source>
</evidence>
<keyword evidence="6 8" id="KW-0503">Monooxygenase</keyword>
<protein>
    <recommendedName>
        <fullName evidence="12">Cytochrome P450</fullName>
    </recommendedName>
</protein>
<dbReference type="GO" id="GO:0004497">
    <property type="term" value="F:monooxygenase activity"/>
    <property type="evidence" value="ECO:0007669"/>
    <property type="project" value="UniProtKB-KW"/>
</dbReference>
<reference evidence="10 11" key="1">
    <citation type="submission" date="2016-12" db="EMBL/GenBank/DDBJ databases">
        <title>The draft genome sequence of Actinophytocola xinjiangensis.</title>
        <authorList>
            <person name="Wang W."/>
            <person name="Yuan L."/>
        </authorList>
    </citation>
    <scope>NUCLEOTIDE SEQUENCE [LARGE SCALE GENOMIC DNA]</scope>
    <source>
        <strain evidence="10 11">CGMCC 4.4663</strain>
    </source>
</reference>
<dbReference type="InterPro" id="IPR001128">
    <property type="entry name" value="Cyt_P450"/>
</dbReference>
<keyword evidence="5 7" id="KW-0408">Iron</keyword>
<dbReference type="EMBL" id="MSIF01000016">
    <property type="protein sequence ID" value="OLF07342.1"/>
    <property type="molecule type" value="Genomic_DNA"/>
</dbReference>
<dbReference type="SUPFAM" id="SSF48264">
    <property type="entry name" value="Cytochrome P450"/>
    <property type="match status" value="1"/>
</dbReference>
<keyword evidence="11" id="KW-1185">Reference proteome</keyword>
<dbReference type="PROSITE" id="PS00086">
    <property type="entry name" value="CYTOCHROME_P450"/>
    <property type="match status" value="1"/>
</dbReference>
<evidence type="ECO:0000313" key="10">
    <source>
        <dbReference type="EMBL" id="OLF07342.1"/>
    </source>
</evidence>